<dbReference type="Pfam" id="PF14262">
    <property type="entry name" value="Cthe_2159"/>
    <property type="match status" value="1"/>
</dbReference>
<name>A0ABS4KLC0_9FIRM</name>
<sequence>MKSKSIKTVTALSLAIFLSVSAGGCTNAEIPKENPINTQKIETKMPSNQLASSELEFELDTSDLFSNRDLKHEADLEAGTNIVLESGKDIVIDKEGIYVLKGDVKNVTVRVETSKEEKVQLVLAGVRIINESSPAIYVKSADKVFVTTTESNNYMEVSGYFAADEETNLDAVIFSKEDITFNGTGVLEIESTQGNGISSKDDLKITGGTYNIKSKGHTLEANDSIRIYDGTLNLDAGKDGLHSENNENDSLGYIYIKNGTLNIIAGDDAIRGNSLVQIDEGIINIESCEEGIEATSIKINGGDINIYAKDDGINVAQKTNHKVFIEVNGGNINIKMASGDTDAFDSNGDITINAGTINIEAVSAFDSDGVAILNGGDVTVNGQKITQITQNQMRGRGNFREPRTPIFN</sequence>
<keyword evidence="1" id="KW-0732">Signal</keyword>
<accession>A0ABS4KLC0</accession>
<feature type="chain" id="PRO_5045167231" description="Carbohydrate-binding domain-containing protein" evidence="1">
    <location>
        <begin position="23"/>
        <end position="408"/>
    </location>
</feature>
<evidence type="ECO:0000313" key="2">
    <source>
        <dbReference type="EMBL" id="MBP2028593.1"/>
    </source>
</evidence>
<evidence type="ECO:0000256" key="1">
    <source>
        <dbReference type="SAM" id="SignalP"/>
    </source>
</evidence>
<dbReference type="InterPro" id="IPR025584">
    <property type="entry name" value="Cthe_2159"/>
</dbReference>
<keyword evidence="3" id="KW-1185">Reference proteome</keyword>
<reference evidence="2 3" key="1">
    <citation type="submission" date="2021-03" db="EMBL/GenBank/DDBJ databases">
        <title>Genomic Encyclopedia of Type Strains, Phase IV (KMG-IV): sequencing the most valuable type-strain genomes for metagenomic binning, comparative biology and taxonomic classification.</title>
        <authorList>
            <person name="Goeker M."/>
        </authorList>
    </citation>
    <scope>NUCLEOTIDE SEQUENCE [LARGE SCALE GENOMIC DNA]</scope>
    <source>
        <strain evidence="2 3">DSM 27512</strain>
    </source>
</reference>
<feature type="signal peptide" evidence="1">
    <location>
        <begin position="1"/>
        <end position="22"/>
    </location>
</feature>
<comment type="caution">
    <text evidence="2">The sequence shown here is derived from an EMBL/GenBank/DDBJ whole genome shotgun (WGS) entry which is preliminary data.</text>
</comment>
<dbReference type="RefSeq" id="WP_209661643.1">
    <property type="nucleotide sequence ID" value="NZ_JAGGLI010000033.1"/>
</dbReference>
<proteinExistence type="predicted"/>
<evidence type="ECO:0000313" key="3">
    <source>
        <dbReference type="Proteomes" id="UP001314903"/>
    </source>
</evidence>
<evidence type="ECO:0008006" key="4">
    <source>
        <dbReference type="Google" id="ProtNLM"/>
    </source>
</evidence>
<dbReference type="PROSITE" id="PS51257">
    <property type="entry name" value="PROKAR_LIPOPROTEIN"/>
    <property type="match status" value="1"/>
</dbReference>
<gene>
    <name evidence="2" type="ORF">J2Z35_002423</name>
</gene>
<protein>
    <recommendedName>
        <fullName evidence="4">Carbohydrate-binding domain-containing protein</fullName>
    </recommendedName>
</protein>
<dbReference type="Proteomes" id="UP001314903">
    <property type="component" value="Unassembled WGS sequence"/>
</dbReference>
<dbReference type="EMBL" id="JAGGLI010000033">
    <property type="protein sequence ID" value="MBP2028593.1"/>
    <property type="molecule type" value="Genomic_DNA"/>
</dbReference>
<organism evidence="2 3">
    <name type="scientific">Acetoanaerobium pronyense</name>
    <dbReference type="NCBI Taxonomy" id="1482736"/>
    <lineage>
        <taxon>Bacteria</taxon>
        <taxon>Bacillati</taxon>
        <taxon>Bacillota</taxon>
        <taxon>Clostridia</taxon>
        <taxon>Peptostreptococcales</taxon>
        <taxon>Filifactoraceae</taxon>
        <taxon>Acetoanaerobium</taxon>
    </lineage>
</organism>